<evidence type="ECO:0000313" key="3">
    <source>
        <dbReference type="Proteomes" id="UP000234681"/>
    </source>
</evidence>
<sequence length="77" mass="8217">MREPCNPFSGHSKQTGASHLPDGMVQRCISKLEPGKPAALRRPQRSGCRSTPGSEVLGASHAVVTPSHKSNHEECTV</sequence>
<gene>
    <name evidence="2" type="ORF">rCG_60995</name>
</gene>
<feature type="region of interest" description="Disordered" evidence="1">
    <location>
        <begin position="1"/>
        <end position="21"/>
    </location>
</feature>
<evidence type="ECO:0000313" key="2">
    <source>
        <dbReference type="EMBL" id="EDL97275.1"/>
    </source>
</evidence>
<evidence type="ECO:0000256" key="1">
    <source>
        <dbReference type="SAM" id="MobiDB-lite"/>
    </source>
</evidence>
<dbReference type="AlphaFoldDB" id="A6JKQ8"/>
<organism evidence="2 3">
    <name type="scientific">Rattus norvegicus</name>
    <name type="common">Rat</name>
    <dbReference type="NCBI Taxonomy" id="10116"/>
    <lineage>
        <taxon>Eukaryota</taxon>
        <taxon>Metazoa</taxon>
        <taxon>Chordata</taxon>
        <taxon>Craniata</taxon>
        <taxon>Vertebrata</taxon>
        <taxon>Euteleostomi</taxon>
        <taxon>Mammalia</taxon>
        <taxon>Eutheria</taxon>
        <taxon>Euarchontoglires</taxon>
        <taxon>Glires</taxon>
        <taxon>Rodentia</taxon>
        <taxon>Myomorpha</taxon>
        <taxon>Muroidea</taxon>
        <taxon>Muridae</taxon>
        <taxon>Murinae</taxon>
        <taxon>Rattus</taxon>
    </lineage>
</organism>
<feature type="region of interest" description="Disordered" evidence="1">
    <location>
        <begin position="34"/>
        <end position="77"/>
    </location>
</feature>
<accession>A6JKQ8</accession>
<name>A6JKQ8_RAT</name>
<reference evidence="3" key="1">
    <citation type="submission" date="2005-09" db="EMBL/GenBank/DDBJ databases">
        <authorList>
            <person name="Mural R.J."/>
            <person name="Li P.W."/>
            <person name="Adams M.D."/>
            <person name="Amanatides P.G."/>
            <person name="Baden-Tillson H."/>
            <person name="Barnstead M."/>
            <person name="Chin S.H."/>
            <person name="Dew I."/>
            <person name="Evans C.A."/>
            <person name="Ferriera S."/>
            <person name="Flanigan M."/>
            <person name="Fosler C."/>
            <person name="Glodek A."/>
            <person name="Gu Z."/>
            <person name="Holt R.A."/>
            <person name="Jennings D."/>
            <person name="Kraft C.L."/>
            <person name="Lu F."/>
            <person name="Nguyen T."/>
            <person name="Nusskern D.R."/>
            <person name="Pfannkoch C.M."/>
            <person name="Sitter C."/>
            <person name="Sutton G.G."/>
            <person name="Venter J.C."/>
            <person name="Wang Z."/>
            <person name="Woodage T."/>
            <person name="Zheng X.H."/>
            <person name="Zhong F."/>
        </authorList>
    </citation>
    <scope>NUCLEOTIDE SEQUENCE [LARGE SCALE GENOMIC DNA]</scope>
    <source>
        <strain>BN</strain>
        <strain evidence="3">Sprague-Dawley</strain>
    </source>
</reference>
<protein>
    <submittedName>
        <fullName evidence="2">RCG60995</fullName>
    </submittedName>
</protein>
<dbReference type="EMBL" id="CH473988">
    <property type="protein sequence ID" value="EDL97275.1"/>
    <property type="molecule type" value="Genomic_DNA"/>
</dbReference>
<proteinExistence type="predicted"/>
<dbReference type="Proteomes" id="UP000234681">
    <property type="component" value="Chromosome 20"/>
</dbReference>